<comment type="caution">
    <text evidence="7">The sequence shown here is derived from an EMBL/GenBank/DDBJ whole genome shotgun (WGS) entry which is preliminary data.</text>
</comment>
<dbReference type="AlphaFoldDB" id="A0A4S4K7R4"/>
<feature type="domain" description="Aldehyde dehydrogenase" evidence="6">
    <location>
        <begin position="21"/>
        <end position="443"/>
    </location>
</feature>
<comment type="similarity">
    <text evidence="1 5">Belongs to the aldehyde dehydrogenase family.</text>
</comment>
<evidence type="ECO:0000256" key="5">
    <source>
        <dbReference type="RuleBase" id="RU003345"/>
    </source>
</evidence>
<dbReference type="PANTHER" id="PTHR42986">
    <property type="entry name" value="BENZALDEHYDE DEHYDROGENASE YFMT"/>
    <property type="match status" value="1"/>
</dbReference>
<dbReference type="InterPro" id="IPR016161">
    <property type="entry name" value="Ald_DH/histidinol_DH"/>
</dbReference>
<keyword evidence="8" id="KW-1185">Reference proteome</keyword>
<dbReference type="InterPro" id="IPR016162">
    <property type="entry name" value="Ald_DH_N"/>
</dbReference>
<evidence type="ECO:0000256" key="3">
    <source>
        <dbReference type="ARBA" id="ARBA00023027"/>
    </source>
</evidence>
<sequence>MADGVAFIPLFIDNDYRSGDVTFEFRNPYTGQVAGIAASATSQDCKDAIESAGRAFVKWEHSPLEQRRNIFLKAADLLESPEFKDVIISAMRAETAMIEEMTVHNIEDAAMFMRKVAGMTNQLKGETFSSTVSGGHVVAQRRAKGVILSIAPWNAPVYLTVRAVGVAILCGNTVVLKCSEYSPWSQFVVARIFHGAGLPSGVLNFISMDSKDAPALTAEMIAHPLVRAINFTGSDRVGRIIAAEAAKYLKPCIFELGGKAAAVVLDDADVAQAARAVVSSGMYHSGQLCMSTERLIVQRAVSEQLIKEVTQLVKGLKAGDPRTDSTAQLSALFTENAAKSVISMMSEAVAEGAQVILGDLQRQGAIVQPHLLTGVTPGMRLWKRESFGPVITIAVVDTVDEAVDLANSTEYSLAASLWTKDINKALDVSGRIRSGMTNVNGPTFHIEPLRENAGLGCVGGNH</sequence>
<organism evidence="7 8">
    <name type="scientific">Hermanssonia centrifuga</name>
    <dbReference type="NCBI Taxonomy" id="98765"/>
    <lineage>
        <taxon>Eukaryota</taxon>
        <taxon>Fungi</taxon>
        <taxon>Dikarya</taxon>
        <taxon>Basidiomycota</taxon>
        <taxon>Agaricomycotina</taxon>
        <taxon>Agaricomycetes</taxon>
        <taxon>Polyporales</taxon>
        <taxon>Meruliaceae</taxon>
        <taxon>Hermanssonia</taxon>
    </lineage>
</organism>
<evidence type="ECO:0000256" key="4">
    <source>
        <dbReference type="PROSITE-ProRule" id="PRU10007"/>
    </source>
</evidence>
<dbReference type="InterPro" id="IPR016163">
    <property type="entry name" value="Ald_DH_C"/>
</dbReference>
<evidence type="ECO:0000313" key="8">
    <source>
        <dbReference type="Proteomes" id="UP000309038"/>
    </source>
</evidence>
<accession>A0A4S4K7R4</accession>
<dbReference type="Pfam" id="PF00171">
    <property type="entry name" value="Aldedh"/>
    <property type="match status" value="1"/>
</dbReference>
<evidence type="ECO:0000259" key="6">
    <source>
        <dbReference type="Pfam" id="PF00171"/>
    </source>
</evidence>
<dbReference type="Proteomes" id="UP000309038">
    <property type="component" value="Unassembled WGS sequence"/>
</dbReference>
<name>A0A4S4K7R4_9APHY</name>
<dbReference type="SUPFAM" id="SSF53720">
    <property type="entry name" value="ALDH-like"/>
    <property type="match status" value="1"/>
</dbReference>
<dbReference type="Gene3D" id="3.40.309.10">
    <property type="entry name" value="Aldehyde Dehydrogenase, Chain A, domain 2"/>
    <property type="match status" value="1"/>
</dbReference>
<dbReference type="GO" id="GO:0016620">
    <property type="term" value="F:oxidoreductase activity, acting on the aldehyde or oxo group of donors, NAD or NADP as acceptor"/>
    <property type="evidence" value="ECO:0007669"/>
    <property type="project" value="InterPro"/>
</dbReference>
<dbReference type="InterPro" id="IPR015590">
    <property type="entry name" value="Aldehyde_DH_dom"/>
</dbReference>
<dbReference type="PANTHER" id="PTHR42986:SF1">
    <property type="entry name" value="BENZALDEHYDE DEHYDROGENASE YFMT"/>
    <property type="match status" value="1"/>
</dbReference>
<keyword evidence="2 5" id="KW-0560">Oxidoreductase</keyword>
<evidence type="ECO:0000256" key="1">
    <source>
        <dbReference type="ARBA" id="ARBA00009986"/>
    </source>
</evidence>
<evidence type="ECO:0000256" key="2">
    <source>
        <dbReference type="ARBA" id="ARBA00023002"/>
    </source>
</evidence>
<dbReference type="Gene3D" id="3.40.605.10">
    <property type="entry name" value="Aldehyde Dehydrogenase, Chain A, domain 1"/>
    <property type="match status" value="1"/>
</dbReference>
<feature type="active site" evidence="4">
    <location>
        <position position="255"/>
    </location>
</feature>
<evidence type="ECO:0000313" key="7">
    <source>
        <dbReference type="EMBL" id="THG93893.1"/>
    </source>
</evidence>
<keyword evidence="3" id="KW-0520">NAD</keyword>
<proteinExistence type="inferred from homology"/>
<reference evidence="7 8" key="1">
    <citation type="submission" date="2019-02" db="EMBL/GenBank/DDBJ databases">
        <title>Genome sequencing of the rare red list fungi Phlebia centrifuga.</title>
        <authorList>
            <person name="Buettner E."/>
            <person name="Kellner H."/>
        </authorList>
    </citation>
    <scope>NUCLEOTIDE SEQUENCE [LARGE SCALE GENOMIC DNA]</scope>
    <source>
        <strain evidence="7 8">DSM 108282</strain>
    </source>
</reference>
<protein>
    <recommendedName>
        <fullName evidence="6">Aldehyde dehydrogenase domain-containing protein</fullName>
    </recommendedName>
</protein>
<dbReference type="EMBL" id="SGPJ01000547">
    <property type="protein sequence ID" value="THG93893.1"/>
    <property type="molecule type" value="Genomic_DNA"/>
</dbReference>
<dbReference type="InterPro" id="IPR029510">
    <property type="entry name" value="Ald_DH_CS_GLU"/>
</dbReference>
<gene>
    <name evidence="7" type="ORF">EW026_g7462</name>
</gene>
<dbReference type="PROSITE" id="PS00687">
    <property type="entry name" value="ALDEHYDE_DEHYDR_GLU"/>
    <property type="match status" value="1"/>
</dbReference>